<dbReference type="EMBL" id="SWJQ01000070">
    <property type="protein sequence ID" value="TRZ23567.1"/>
    <property type="molecule type" value="Genomic_DNA"/>
</dbReference>
<proteinExistence type="predicted"/>
<accession>A0A8K1LRN8</accession>
<dbReference type="AlphaFoldDB" id="A0A8K1LRN8"/>
<comment type="caution">
    <text evidence="1">The sequence shown here is derived from an EMBL/GenBank/DDBJ whole genome shotgun (WGS) entry which is preliminary data.</text>
</comment>
<protein>
    <submittedName>
        <fullName evidence="1">Uncharacterized protein</fullName>
    </submittedName>
</protein>
<feature type="non-terminal residue" evidence="1">
    <location>
        <position position="1"/>
    </location>
</feature>
<evidence type="ECO:0000313" key="1">
    <source>
        <dbReference type="EMBL" id="TRZ23567.1"/>
    </source>
</evidence>
<feature type="non-terminal residue" evidence="1">
    <location>
        <position position="74"/>
    </location>
</feature>
<evidence type="ECO:0000313" key="2">
    <source>
        <dbReference type="Proteomes" id="UP000796761"/>
    </source>
</evidence>
<organism evidence="1 2">
    <name type="scientific">Zosterops borbonicus</name>
    <dbReference type="NCBI Taxonomy" id="364589"/>
    <lineage>
        <taxon>Eukaryota</taxon>
        <taxon>Metazoa</taxon>
        <taxon>Chordata</taxon>
        <taxon>Craniata</taxon>
        <taxon>Vertebrata</taxon>
        <taxon>Euteleostomi</taxon>
        <taxon>Archelosauria</taxon>
        <taxon>Archosauria</taxon>
        <taxon>Dinosauria</taxon>
        <taxon>Saurischia</taxon>
        <taxon>Theropoda</taxon>
        <taxon>Coelurosauria</taxon>
        <taxon>Aves</taxon>
        <taxon>Neognathae</taxon>
        <taxon>Neoaves</taxon>
        <taxon>Telluraves</taxon>
        <taxon>Australaves</taxon>
        <taxon>Passeriformes</taxon>
        <taxon>Sylvioidea</taxon>
        <taxon>Zosteropidae</taxon>
        <taxon>Zosterops</taxon>
    </lineage>
</organism>
<reference evidence="1" key="1">
    <citation type="submission" date="2019-04" db="EMBL/GenBank/DDBJ databases">
        <title>Genome assembly of Zosterops borbonicus 15179.</title>
        <authorList>
            <person name="Leroy T."/>
            <person name="Anselmetti Y."/>
            <person name="Tilak M.-K."/>
            <person name="Nabholz B."/>
        </authorList>
    </citation>
    <scope>NUCLEOTIDE SEQUENCE</scope>
    <source>
        <strain evidence="1">HGM_15179</strain>
        <tissue evidence="1">Muscle</tissue>
    </source>
</reference>
<name>A0A8K1LRN8_9PASS</name>
<gene>
    <name evidence="1" type="ORF">HGM15179_003531</name>
</gene>
<keyword evidence="2" id="KW-1185">Reference proteome</keyword>
<dbReference type="Proteomes" id="UP000796761">
    <property type="component" value="Unassembled WGS sequence"/>
</dbReference>
<sequence>PQLPIPLVEDATTGTGRAKLILSISLNLQPVTLRIRNVINLAQCFTNYHLEKQKEGNLLDNEKSICAGGICENI</sequence>